<organism evidence="3 4">
    <name type="scientific">Hoeflea phototrophica (strain DSM 17068 / NCIMB 14078 / DFL-43)</name>
    <dbReference type="NCBI Taxonomy" id="411684"/>
    <lineage>
        <taxon>Bacteria</taxon>
        <taxon>Pseudomonadati</taxon>
        <taxon>Pseudomonadota</taxon>
        <taxon>Alphaproteobacteria</taxon>
        <taxon>Hyphomicrobiales</taxon>
        <taxon>Rhizobiaceae</taxon>
        <taxon>Hoeflea</taxon>
    </lineage>
</organism>
<keyword evidence="4" id="KW-1185">Reference proteome</keyword>
<evidence type="ECO:0000313" key="4">
    <source>
        <dbReference type="Proteomes" id="UP000004291"/>
    </source>
</evidence>
<dbReference type="Gene3D" id="2.120.10.30">
    <property type="entry name" value="TolB, C-terminal domain"/>
    <property type="match status" value="2"/>
</dbReference>
<dbReference type="Pfam" id="PF01436">
    <property type="entry name" value="NHL"/>
    <property type="match status" value="2"/>
</dbReference>
<sequence length="297" mass="32036">MLCLTGFGRPFGLLKDSSGRLLVTDMNLHGVFRFSNNLGQIEWLGGSNDNWVSLGAVQRDQTFAQKTAVAPGRFNGPHSVCELESGLLAVLTYYTPRLFLLDRSGAARSEIGRGHLKGPATITLDSRGRLLVAEYASNSILAFEGRGAAIGCFLGGLGGGRDGFLSDASFSADQKQGAFDRPHMCREVPGGDLLVADTWNHRIQRFNSDGKWLGYFGKSAGGQPGEYCGPVAISVSPDGSVLITDWGNNRLQWFDNIGNLLSMEEGRGLSKPYDALAFEDQVVAADSENGRVLLWAR</sequence>
<accession>A9CZT1</accession>
<reference evidence="3 4" key="1">
    <citation type="submission" date="2007-10" db="EMBL/GenBank/DDBJ databases">
        <authorList>
            <person name="Wagner-Dobler I."/>
            <person name="Ferriera S."/>
            <person name="Johnson J."/>
            <person name="Kravitz S."/>
            <person name="Beeson K."/>
            <person name="Sutton G."/>
            <person name="Rogers Y.-H."/>
            <person name="Friedman R."/>
            <person name="Frazier M."/>
            <person name="Venter J.C."/>
        </authorList>
    </citation>
    <scope>NUCLEOTIDE SEQUENCE [LARGE SCALE GENOMIC DNA]</scope>
    <source>
        <strain evidence="3 4">DFL-43</strain>
    </source>
</reference>
<protein>
    <submittedName>
        <fullName evidence="3">NHL repeat protein</fullName>
    </submittedName>
</protein>
<gene>
    <name evidence="3" type="ORF">HPDFL43_01535</name>
</gene>
<comment type="caution">
    <text evidence="3">The sequence shown here is derived from an EMBL/GenBank/DDBJ whole genome shotgun (WGS) entry which is preliminary data.</text>
</comment>
<dbReference type="PANTHER" id="PTHR24104:SF25">
    <property type="entry name" value="PROTEIN LIN-41"/>
    <property type="match status" value="1"/>
</dbReference>
<name>A9CZT1_HOEPD</name>
<dbReference type="SUPFAM" id="SSF101898">
    <property type="entry name" value="NHL repeat"/>
    <property type="match status" value="1"/>
</dbReference>
<dbReference type="GO" id="GO:0008270">
    <property type="term" value="F:zinc ion binding"/>
    <property type="evidence" value="ECO:0007669"/>
    <property type="project" value="UniProtKB-KW"/>
</dbReference>
<dbReference type="PROSITE" id="PS51125">
    <property type="entry name" value="NHL"/>
    <property type="match status" value="1"/>
</dbReference>
<dbReference type="AlphaFoldDB" id="A9CZT1"/>
<dbReference type="STRING" id="411684.HPDFL43_01535"/>
<dbReference type="EMBL" id="ABIA03000002">
    <property type="protein sequence ID" value="EDQ34838.2"/>
    <property type="molecule type" value="Genomic_DNA"/>
</dbReference>
<evidence type="ECO:0000256" key="2">
    <source>
        <dbReference type="PROSITE-ProRule" id="PRU00504"/>
    </source>
</evidence>
<evidence type="ECO:0000313" key="3">
    <source>
        <dbReference type="EMBL" id="EDQ34838.2"/>
    </source>
</evidence>
<dbReference type="Proteomes" id="UP000004291">
    <property type="component" value="Chromosome"/>
</dbReference>
<feature type="repeat" description="NHL" evidence="2">
    <location>
        <begin position="214"/>
        <end position="257"/>
    </location>
</feature>
<proteinExistence type="predicted"/>
<dbReference type="InterPro" id="IPR011042">
    <property type="entry name" value="6-blade_b-propeller_TolB-like"/>
</dbReference>
<dbReference type="InterPro" id="IPR001258">
    <property type="entry name" value="NHL_repeat"/>
</dbReference>
<evidence type="ECO:0000256" key="1">
    <source>
        <dbReference type="ARBA" id="ARBA00022737"/>
    </source>
</evidence>
<dbReference type="InterPro" id="IPR050952">
    <property type="entry name" value="TRIM-NHL_E3_ligases"/>
</dbReference>
<keyword evidence="1" id="KW-0677">Repeat</keyword>
<dbReference type="HOGENOM" id="CLU_008645_2_3_5"/>
<dbReference type="eggNOG" id="COG3391">
    <property type="taxonomic scope" value="Bacteria"/>
</dbReference>
<dbReference type="CDD" id="cd05819">
    <property type="entry name" value="NHL"/>
    <property type="match status" value="1"/>
</dbReference>
<reference evidence="3 4" key="2">
    <citation type="submission" date="2012-06" db="EMBL/GenBank/DDBJ databases">
        <authorList>
            <person name="Fiebig A."/>
        </authorList>
    </citation>
    <scope>NUCLEOTIDE SEQUENCE [LARGE SCALE GENOMIC DNA]</scope>
    <source>
        <strain evidence="3 4">DFL-43</strain>
    </source>
</reference>
<dbReference type="PANTHER" id="PTHR24104">
    <property type="entry name" value="E3 UBIQUITIN-PROTEIN LIGASE NHLRC1-RELATED"/>
    <property type="match status" value="1"/>
</dbReference>